<dbReference type="CDD" id="cd00861">
    <property type="entry name" value="ProRS_anticodon_short"/>
    <property type="match status" value="1"/>
</dbReference>
<comment type="subcellular location">
    <subcellularLocation>
        <location evidence="1">Cytoplasm</location>
    </subcellularLocation>
</comment>
<evidence type="ECO:0000256" key="2">
    <source>
        <dbReference type="ARBA" id="ARBA00011738"/>
    </source>
</evidence>
<keyword evidence="6" id="KW-0547">Nucleotide-binding</keyword>
<evidence type="ECO:0000259" key="12">
    <source>
        <dbReference type="PROSITE" id="PS50862"/>
    </source>
</evidence>
<keyword evidence="8" id="KW-0648">Protein biosynthesis</keyword>
<dbReference type="PANTHER" id="PTHR42753:SF2">
    <property type="entry name" value="PROLINE--TRNA LIGASE"/>
    <property type="match status" value="1"/>
</dbReference>
<feature type="domain" description="Aminoacyl-transfer RNA synthetases class-II family profile" evidence="12">
    <location>
        <begin position="33"/>
        <end position="466"/>
    </location>
</feature>
<dbReference type="NCBIfam" id="TIGR00409">
    <property type="entry name" value="proS_fam_II"/>
    <property type="match status" value="1"/>
</dbReference>
<dbReference type="GO" id="GO:0005829">
    <property type="term" value="C:cytosol"/>
    <property type="evidence" value="ECO:0007669"/>
    <property type="project" value="TreeGrafter"/>
</dbReference>
<dbReference type="EC" id="6.1.1.15" evidence="3"/>
<keyword evidence="4" id="KW-0963">Cytoplasm</keyword>
<evidence type="ECO:0000256" key="3">
    <source>
        <dbReference type="ARBA" id="ARBA00012831"/>
    </source>
</evidence>
<dbReference type="SUPFAM" id="SSF55681">
    <property type="entry name" value="Class II aaRS and biotin synthetases"/>
    <property type="match status" value="1"/>
</dbReference>
<evidence type="ECO:0000256" key="9">
    <source>
        <dbReference type="ARBA" id="ARBA00023146"/>
    </source>
</evidence>
<dbReference type="InterPro" id="IPR002316">
    <property type="entry name" value="Pro-tRNA-ligase_IIa"/>
</dbReference>
<dbReference type="InterPro" id="IPR045864">
    <property type="entry name" value="aa-tRNA-synth_II/BPL/LPL"/>
</dbReference>
<dbReference type="InterPro" id="IPR007214">
    <property type="entry name" value="YbaK/aa-tRNA-synth-assoc-dom"/>
</dbReference>
<gene>
    <name evidence="13" type="ORF">METZ01_LOCUS120603</name>
</gene>
<keyword evidence="9" id="KW-0030">Aminoacyl-tRNA synthetase</keyword>
<dbReference type="InterPro" id="IPR036754">
    <property type="entry name" value="YbaK/aa-tRNA-synt-asso_dom_sf"/>
</dbReference>
<dbReference type="PRINTS" id="PR01046">
    <property type="entry name" value="TRNASYNTHPRO"/>
</dbReference>
<dbReference type="GO" id="GO:0004827">
    <property type="term" value="F:proline-tRNA ligase activity"/>
    <property type="evidence" value="ECO:0007669"/>
    <property type="project" value="UniProtKB-EC"/>
</dbReference>
<dbReference type="Gene3D" id="3.30.930.10">
    <property type="entry name" value="Bira Bifunctional Protein, Domain 2"/>
    <property type="match status" value="2"/>
</dbReference>
<dbReference type="CDD" id="cd00779">
    <property type="entry name" value="ProRS_core_prok"/>
    <property type="match status" value="1"/>
</dbReference>
<dbReference type="GO" id="GO:0005524">
    <property type="term" value="F:ATP binding"/>
    <property type="evidence" value="ECO:0007669"/>
    <property type="project" value="UniProtKB-KW"/>
</dbReference>
<dbReference type="Gene3D" id="3.90.960.10">
    <property type="entry name" value="YbaK/aminoacyl-tRNA synthetase-associated domain"/>
    <property type="match status" value="1"/>
</dbReference>
<dbReference type="NCBIfam" id="NF006625">
    <property type="entry name" value="PRK09194.1"/>
    <property type="match status" value="1"/>
</dbReference>
<sequence length="533" mass="58880">MRSSRFLLATLKETPTDAEIVSHQLMLRAGMIRRVAAGVYDWLPLGLRVLRKIETIVREEMNASGAQEVLLPAVQPAELWQESGRWDDYGPELLRLTDRHQRDYCFGPTHEEIITALAKSEIQSYRQLPANFYQIQTKFRDEIRPRFGVMRAREFIMKDAYSFDIDPQGMGKSYQVMYRTYERIFARLGLEAQAVEADSGAIGGNFSHEFHVMADSGEDGIALCPEVDYSANVEKVDLPPLSGKRSAPTAKLKTIDTPGQHTIESLCSFLAIKPDQTLKTLLVDGTDGNPVALLLRGDHELNALKAERLDEVATPIRMASPDAVRNAAGVEPGSVGPVELKLTVIADYAALALADFTCGANADGRHFQNVNWERDLPVPRGADLRKAVDGDPCPVDHSKTIQVRRGIEVGHVFQLGTKYSESMDATVLDENGKANVLYMGCYGIGITRIVAAAIEQNHDKNGIIWPGPIAPFDLCIVPIGLDKSKAVADTAKDLYQQLLDAGFEVLLDDRNERPGVMFAEMDLIGIPHRLVIS</sequence>
<dbReference type="HAMAP" id="MF_01569">
    <property type="entry name" value="Pro_tRNA_synth_type1"/>
    <property type="match status" value="1"/>
</dbReference>
<dbReference type="InterPro" id="IPR044140">
    <property type="entry name" value="ProRS_anticodon_short"/>
</dbReference>
<dbReference type="PROSITE" id="PS50862">
    <property type="entry name" value="AA_TRNA_LIGASE_II"/>
    <property type="match status" value="1"/>
</dbReference>
<dbReference type="InterPro" id="IPR006195">
    <property type="entry name" value="aa-tRNA-synth_II"/>
</dbReference>
<dbReference type="SUPFAM" id="SSF55826">
    <property type="entry name" value="YbaK/ProRS associated domain"/>
    <property type="match status" value="1"/>
</dbReference>
<dbReference type="GO" id="GO:0006433">
    <property type="term" value="P:prolyl-tRNA aminoacylation"/>
    <property type="evidence" value="ECO:0007669"/>
    <property type="project" value="InterPro"/>
</dbReference>
<evidence type="ECO:0000313" key="13">
    <source>
        <dbReference type="EMBL" id="SVA67749.1"/>
    </source>
</evidence>
<comment type="catalytic activity">
    <reaction evidence="11">
        <text>tRNA(Pro) + L-proline + ATP = L-prolyl-tRNA(Pro) + AMP + diphosphate</text>
        <dbReference type="Rhea" id="RHEA:14305"/>
        <dbReference type="Rhea" id="RHEA-COMP:9700"/>
        <dbReference type="Rhea" id="RHEA-COMP:9702"/>
        <dbReference type="ChEBI" id="CHEBI:30616"/>
        <dbReference type="ChEBI" id="CHEBI:33019"/>
        <dbReference type="ChEBI" id="CHEBI:60039"/>
        <dbReference type="ChEBI" id="CHEBI:78442"/>
        <dbReference type="ChEBI" id="CHEBI:78532"/>
        <dbReference type="ChEBI" id="CHEBI:456215"/>
        <dbReference type="EC" id="6.1.1.15"/>
    </reaction>
</comment>
<dbReference type="InterPro" id="IPR002314">
    <property type="entry name" value="aa-tRNA-synt_IIb"/>
</dbReference>
<proteinExistence type="inferred from homology"/>
<dbReference type="Pfam" id="PF00587">
    <property type="entry name" value="tRNA-synt_2b"/>
    <property type="match status" value="1"/>
</dbReference>
<dbReference type="SUPFAM" id="SSF52954">
    <property type="entry name" value="Class II aaRS ABD-related"/>
    <property type="match status" value="1"/>
</dbReference>
<dbReference type="InterPro" id="IPR036621">
    <property type="entry name" value="Anticodon-bd_dom_sf"/>
</dbReference>
<dbReference type="PIRSF" id="PIRSF001535">
    <property type="entry name" value="ProRS_1"/>
    <property type="match status" value="1"/>
</dbReference>
<evidence type="ECO:0000256" key="8">
    <source>
        <dbReference type="ARBA" id="ARBA00022917"/>
    </source>
</evidence>
<evidence type="ECO:0000256" key="7">
    <source>
        <dbReference type="ARBA" id="ARBA00022840"/>
    </source>
</evidence>
<dbReference type="Pfam" id="PF04073">
    <property type="entry name" value="tRNA_edit"/>
    <property type="match status" value="1"/>
</dbReference>
<accession>A0A381XSJ9</accession>
<dbReference type="GO" id="GO:0002161">
    <property type="term" value="F:aminoacyl-tRNA deacylase activity"/>
    <property type="evidence" value="ECO:0007669"/>
    <property type="project" value="InterPro"/>
</dbReference>
<reference evidence="13" key="1">
    <citation type="submission" date="2018-05" db="EMBL/GenBank/DDBJ databases">
        <authorList>
            <person name="Lanie J.A."/>
            <person name="Ng W.-L."/>
            <person name="Kazmierczak K.M."/>
            <person name="Andrzejewski T.M."/>
            <person name="Davidsen T.M."/>
            <person name="Wayne K.J."/>
            <person name="Tettelin H."/>
            <person name="Glass J.I."/>
            <person name="Rusch D."/>
            <person name="Podicherti R."/>
            <person name="Tsui H.-C.T."/>
            <person name="Winkler M.E."/>
        </authorList>
    </citation>
    <scope>NUCLEOTIDE SEQUENCE</scope>
</reference>
<evidence type="ECO:0000256" key="4">
    <source>
        <dbReference type="ARBA" id="ARBA00022490"/>
    </source>
</evidence>
<keyword evidence="7" id="KW-0067">ATP-binding</keyword>
<dbReference type="PANTHER" id="PTHR42753">
    <property type="entry name" value="MITOCHONDRIAL RIBOSOME PROTEIN L39/PROLYL-TRNA LIGASE FAMILY MEMBER"/>
    <property type="match status" value="1"/>
</dbReference>
<dbReference type="AlphaFoldDB" id="A0A381XSJ9"/>
<comment type="subunit">
    <text evidence="2">Homodimer.</text>
</comment>
<evidence type="ECO:0000256" key="1">
    <source>
        <dbReference type="ARBA" id="ARBA00004496"/>
    </source>
</evidence>
<evidence type="ECO:0000256" key="10">
    <source>
        <dbReference type="ARBA" id="ARBA00029731"/>
    </source>
</evidence>
<dbReference type="InterPro" id="IPR033730">
    <property type="entry name" value="ProRS_core_prok"/>
</dbReference>
<dbReference type="Pfam" id="PF03129">
    <property type="entry name" value="HGTP_anticodon"/>
    <property type="match status" value="1"/>
</dbReference>
<dbReference type="InterPro" id="IPR023717">
    <property type="entry name" value="Pro-tRNA-Synthase_IIa_type1"/>
</dbReference>
<keyword evidence="5" id="KW-0436">Ligase</keyword>
<dbReference type="EMBL" id="UINC01016234">
    <property type="protein sequence ID" value="SVA67749.1"/>
    <property type="molecule type" value="Genomic_DNA"/>
</dbReference>
<dbReference type="InterPro" id="IPR004500">
    <property type="entry name" value="Pro-tRNA-synth_IIa_bac-type"/>
</dbReference>
<dbReference type="InterPro" id="IPR050062">
    <property type="entry name" value="Pro-tRNA_synthetase"/>
</dbReference>
<protein>
    <recommendedName>
        <fullName evidence="3">proline--tRNA ligase</fullName>
        <ecNumber evidence="3">6.1.1.15</ecNumber>
    </recommendedName>
    <alternativeName>
        <fullName evidence="10">Prolyl-tRNA synthetase</fullName>
    </alternativeName>
</protein>
<dbReference type="CDD" id="cd04334">
    <property type="entry name" value="ProRS-INS"/>
    <property type="match status" value="1"/>
</dbReference>
<organism evidence="13">
    <name type="scientific">marine metagenome</name>
    <dbReference type="NCBI Taxonomy" id="408172"/>
    <lineage>
        <taxon>unclassified sequences</taxon>
        <taxon>metagenomes</taxon>
        <taxon>ecological metagenomes</taxon>
    </lineage>
</organism>
<evidence type="ECO:0000256" key="11">
    <source>
        <dbReference type="ARBA" id="ARBA00047671"/>
    </source>
</evidence>
<dbReference type="FunFam" id="3.30.930.10:FF:000066">
    <property type="entry name" value="Proline--tRNA ligase"/>
    <property type="match status" value="1"/>
</dbReference>
<dbReference type="Gene3D" id="3.40.50.800">
    <property type="entry name" value="Anticodon-binding domain"/>
    <property type="match status" value="1"/>
</dbReference>
<name>A0A381XSJ9_9ZZZZ</name>
<evidence type="ECO:0000256" key="6">
    <source>
        <dbReference type="ARBA" id="ARBA00022741"/>
    </source>
</evidence>
<evidence type="ECO:0000256" key="5">
    <source>
        <dbReference type="ARBA" id="ARBA00022598"/>
    </source>
</evidence>
<feature type="non-terminal residue" evidence="13">
    <location>
        <position position="533"/>
    </location>
</feature>
<dbReference type="InterPro" id="IPR004154">
    <property type="entry name" value="Anticodon-bd"/>
</dbReference>